<sequence length="180" mass="21042">MYRVCENKSINYTFINTICNIVVHRQYYNIENVKKLMSTNRYLNSNKSPKKSSEIKLVLSHGPYILNNKICGSLIFVYWNFHIIYGRKYLNTPNSVTLNRPVKILELGGPIPFLSGAEEQFPVSLFLPESVILRWSTWIKSASLYCENFMETKGISNQFNSFDLSVMPRKHLKTRRYNTI</sequence>
<evidence type="ECO:0000313" key="2">
    <source>
        <dbReference type="Proteomes" id="UP000475862"/>
    </source>
</evidence>
<gene>
    <name evidence="1" type="ORF">AGLY_011275</name>
</gene>
<reference evidence="1 2" key="1">
    <citation type="submission" date="2019-08" db="EMBL/GenBank/DDBJ databases">
        <title>The genome of the soybean aphid Biotype 1, its phylome, world population structure and adaptation to the North American continent.</title>
        <authorList>
            <person name="Giordano R."/>
            <person name="Donthu R.K."/>
            <person name="Hernandez A.G."/>
            <person name="Wright C.L."/>
            <person name="Zimin A.V."/>
        </authorList>
    </citation>
    <scope>NUCLEOTIDE SEQUENCE [LARGE SCALE GENOMIC DNA]</scope>
    <source>
        <tissue evidence="1">Whole aphids</tissue>
    </source>
</reference>
<name>A0A6G0TCZ2_APHGL</name>
<dbReference type="EMBL" id="VYZN01000042">
    <property type="protein sequence ID" value="KAE9530813.1"/>
    <property type="molecule type" value="Genomic_DNA"/>
</dbReference>
<organism evidence="1 2">
    <name type="scientific">Aphis glycines</name>
    <name type="common">Soybean aphid</name>
    <dbReference type="NCBI Taxonomy" id="307491"/>
    <lineage>
        <taxon>Eukaryota</taxon>
        <taxon>Metazoa</taxon>
        <taxon>Ecdysozoa</taxon>
        <taxon>Arthropoda</taxon>
        <taxon>Hexapoda</taxon>
        <taxon>Insecta</taxon>
        <taxon>Pterygota</taxon>
        <taxon>Neoptera</taxon>
        <taxon>Paraneoptera</taxon>
        <taxon>Hemiptera</taxon>
        <taxon>Sternorrhyncha</taxon>
        <taxon>Aphidomorpha</taxon>
        <taxon>Aphidoidea</taxon>
        <taxon>Aphididae</taxon>
        <taxon>Aphidini</taxon>
        <taxon>Aphis</taxon>
        <taxon>Aphis</taxon>
    </lineage>
</organism>
<evidence type="ECO:0000313" key="1">
    <source>
        <dbReference type="EMBL" id="KAE9530813.1"/>
    </source>
</evidence>
<dbReference type="AlphaFoldDB" id="A0A6G0TCZ2"/>
<comment type="caution">
    <text evidence="1">The sequence shown here is derived from an EMBL/GenBank/DDBJ whole genome shotgun (WGS) entry which is preliminary data.</text>
</comment>
<dbReference type="Proteomes" id="UP000475862">
    <property type="component" value="Unassembled WGS sequence"/>
</dbReference>
<keyword evidence="2" id="KW-1185">Reference proteome</keyword>
<proteinExistence type="predicted"/>
<accession>A0A6G0TCZ2</accession>
<protein>
    <submittedName>
        <fullName evidence="1">Uncharacterized protein</fullName>
    </submittedName>
</protein>